<evidence type="ECO:0000313" key="8">
    <source>
        <dbReference type="WBParaSite" id="Hba_03074"/>
    </source>
</evidence>
<keyword evidence="2" id="KW-0964">Secreted</keyword>
<keyword evidence="7" id="KW-1185">Reference proteome</keyword>
<dbReference type="InterPro" id="IPR000884">
    <property type="entry name" value="TSP1_rpt"/>
</dbReference>
<comment type="subcellular location">
    <subcellularLocation>
        <location evidence="1">Secreted</location>
    </subcellularLocation>
</comment>
<keyword evidence="4" id="KW-0677">Repeat</keyword>
<evidence type="ECO:0000256" key="6">
    <source>
        <dbReference type="SAM" id="MobiDB-lite"/>
    </source>
</evidence>
<dbReference type="Pfam" id="PF00090">
    <property type="entry name" value="TSP_1"/>
    <property type="match status" value="3"/>
</dbReference>
<keyword evidence="5" id="KW-1015">Disulfide bond</keyword>
<evidence type="ECO:0000256" key="4">
    <source>
        <dbReference type="ARBA" id="ARBA00022737"/>
    </source>
</evidence>
<evidence type="ECO:0000256" key="3">
    <source>
        <dbReference type="ARBA" id="ARBA00022729"/>
    </source>
</evidence>
<dbReference type="AlphaFoldDB" id="A0A1I7WDQ8"/>
<evidence type="ECO:0000256" key="5">
    <source>
        <dbReference type="ARBA" id="ARBA00023157"/>
    </source>
</evidence>
<dbReference type="InterPro" id="IPR036383">
    <property type="entry name" value="TSP1_rpt_sf"/>
</dbReference>
<dbReference type="PANTHER" id="PTHR22906:SF43">
    <property type="entry name" value="PROPERDIN"/>
    <property type="match status" value="1"/>
</dbReference>
<dbReference type="Proteomes" id="UP000095283">
    <property type="component" value="Unplaced"/>
</dbReference>
<dbReference type="SMART" id="SM00209">
    <property type="entry name" value="TSP1"/>
    <property type="match status" value="3"/>
</dbReference>
<accession>A0A1I7WDQ8</accession>
<reference evidence="8" key="1">
    <citation type="submission" date="2016-11" db="UniProtKB">
        <authorList>
            <consortium name="WormBaseParasite"/>
        </authorList>
    </citation>
    <scope>IDENTIFICATION</scope>
</reference>
<proteinExistence type="predicted"/>
<protein>
    <submittedName>
        <fullName evidence="8">Apple domain-containing protein</fullName>
    </submittedName>
</protein>
<evidence type="ECO:0000256" key="2">
    <source>
        <dbReference type="ARBA" id="ARBA00022525"/>
    </source>
</evidence>
<dbReference type="InterPro" id="IPR052065">
    <property type="entry name" value="Compl_asym_regulator"/>
</dbReference>
<dbReference type="SUPFAM" id="SSF82895">
    <property type="entry name" value="TSP-1 type 1 repeat"/>
    <property type="match status" value="3"/>
</dbReference>
<dbReference type="Gene3D" id="2.20.100.10">
    <property type="entry name" value="Thrombospondin type-1 (TSP1) repeat"/>
    <property type="match status" value="3"/>
</dbReference>
<feature type="region of interest" description="Disordered" evidence="6">
    <location>
        <begin position="171"/>
        <end position="234"/>
    </location>
</feature>
<feature type="compositionally biased region" description="Low complexity" evidence="6">
    <location>
        <begin position="216"/>
        <end position="232"/>
    </location>
</feature>
<organism evidence="7 8">
    <name type="scientific">Heterorhabditis bacteriophora</name>
    <name type="common">Entomopathogenic nematode worm</name>
    <dbReference type="NCBI Taxonomy" id="37862"/>
    <lineage>
        <taxon>Eukaryota</taxon>
        <taxon>Metazoa</taxon>
        <taxon>Ecdysozoa</taxon>
        <taxon>Nematoda</taxon>
        <taxon>Chromadorea</taxon>
        <taxon>Rhabditida</taxon>
        <taxon>Rhabditina</taxon>
        <taxon>Rhabditomorpha</taxon>
        <taxon>Strongyloidea</taxon>
        <taxon>Heterorhabditidae</taxon>
        <taxon>Heterorhabditis</taxon>
    </lineage>
</organism>
<dbReference type="WBParaSite" id="Hba_03074">
    <property type="protein sequence ID" value="Hba_03074"/>
    <property type="gene ID" value="Hba_03074"/>
</dbReference>
<evidence type="ECO:0000256" key="1">
    <source>
        <dbReference type="ARBA" id="ARBA00004613"/>
    </source>
</evidence>
<dbReference type="PROSITE" id="PS50092">
    <property type="entry name" value="TSP1"/>
    <property type="match status" value="2"/>
</dbReference>
<keyword evidence="3" id="KW-0732">Signal</keyword>
<evidence type="ECO:0000313" key="7">
    <source>
        <dbReference type="Proteomes" id="UP000095283"/>
    </source>
</evidence>
<sequence length="642" mass="72908">MVLKLVFFPANHLSYDLKILCLNFDTFKISVYELNSVNLATFPDLPSYLCRPAHFSWHSSVMRSTVLLLFVIGIVHSARITVSRGSNVSKIEDLCARMHNNTAMEGTDPLEFMQATAYECQKKCVDAYPACSAGQFLLYFLVSKGKYTKCSLEMIRYYYRTRSTFTGLMSQQRTNQRHPAVSQAQPCEGGVCVDPRQRQSQRSQPPQPEPRRENFTPPTYSPSPSIYPTRYRPAPPPPPVCNGSGCVAPRTPAGLFLIMAFIFKKMHSTTQNVIGWSDCSCTCDTGMKQRRRECASNNCQSSAILAHVKHGQSGANGLHVLVAVAEVKKHEQDSVILEHNVAKERILRLKAVILGTMFCILWPWHCCKTEDLSWRDSWRSSLFRLKYMEKIPNKFLMNKTNKIYNRSKDGTTCVRTEETMFCYGRPCDQWTDWCEWSHCSSKCGAGQRTRTRGCLTSEGQEGHDCQGLSIVSAITTKVEYYIYYFNIKETTLCEGTQCCRWSDWCHWSMCDKECGGGQSIRTRTCMRDGGLDSNHLPRSVKYLYISPLGGADESCHCDGPDRESKECNTQSCTPQCTWTQWCSWSDCTTPNEFNIITVDHGSAWVNQVVIVLVWLKRVSSVEEKIHVLRNLLANCVSLIVIY</sequence>
<name>A0A1I7WDQ8_HETBA</name>
<dbReference type="PANTHER" id="PTHR22906">
    <property type="entry name" value="PROPERDIN"/>
    <property type="match status" value="1"/>
</dbReference>